<dbReference type="Gene3D" id="1.20.81.10">
    <property type="entry name" value="RAP domain"/>
    <property type="match status" value="3"/>
</dbReference>
<dbReference type="PANTHER" id="PTHR16560:SF2">
    <property type="entry name" value="ALPHA-2-MACROGLOBULIN RECEPTOR-ASSOCIATED PROTEIN"/>
    <property type="match status" value="1"/>
</dbReference>
<dbReference type="AlphaFoldDB" id="A0A6P8Z235"/>
<dbReference type="Proteomes" id="UP000515158">
    <property type="component" value="Unplaced"/>
</dbReference>
<dbReference type="Pfam" id="PF06400">
    <property type="entry name" value="Alpha-2-MRAP_N"/>
    <property type="match status" value="1"/>
</dbReference>
<dbReference type="GeneID" id="117646696"/>
<evidence type="ECO:0000259" key="4">
    <source>
        <dbReference type="Pfam" id="PF06401"/>
    </source>
</evidence>
<dbReference type="InterPro" id="IPR036744">
    <property type="entry name" value="RAP_sf"/>
</dbReference>
<feature type="signal peptide" evidence="2">
    <location>
        <begin position="1"/>
        <end position="22"/>
    </location>
</feature>
<feature type="region of interest" description="Disordered" evidence="1">
    <location>
        <begin position="29"/>
        <end position="51"/>
    </location>
</feature>
<dbReference type="FunCoup" id="A0A6P8Z235">
    <property type="interactions" value="586"/>
</dbReference>
<evidence type="ECO:0000256" key="2">
    <source>
        <dbReference type="SAM" id="SignalP"/>
    </source>
</evidence>
<keyword evidence="5" id="KW-1185">Reference proteome</keyword>
<keyword evidence="6" id="KW-0675">Receptor</keyword>
<dbReference type="InParanoid" id="A0A6P8Z235"/>
<accession>A0A6P8Z235</accession>
<feature type="domain" description="Alpha-2-macroglobulin RAP C-terminal" evidence="4">
    <location>
        <begin position="170"/>
        <end position="382"/>
    </location>
</feature>
<dbReference type="Pfam" id="PF06401">
    <property type="entry name" value="Alpha-2-MRAP_C"/>
    <property type="match status" value="1"/>
</dbReference>
<reference evidence="6" key="1">
    <citation type="submission" date="2025-08" db="UniProtKB">
        <authorList>
            <consortium name="RefSeq"/>
        </authorList>
    </citation>
    <scope>IDENTIFICATION</scope>
    <source>
        <tissue evidence="6">Total insect</tissue>
    </source>
</reference>
<dbReference type="InterPro" id="IPR037999">
    <property type="entry name" value="RAP_D3"/>
</dbReference>
<feature type="chain" id="PRO_5028303656" evidence="2">
    <location>
        <begin position="23"/>
        <end position="382"/>
    </location>
</feature>
<dbReference type="GO" id="GO:0048019">
    <property type="term" value="F:receptor antagonist activity"/>
    <property type="evidence" value="ECO:0007669"/>
    <property type="project" value="InterPro"/>
</dbReference>
<dbReference type="OrthoDB" id="5817428at2759"/>
<evidence type="ECO:0000259" key="3">
    <source>
        <dbReference type="Pfam" id="PF06400"/>
    </source>
</evidence>
<dbReference type="CDD" id="cd14808">
    <property type="entry name" value="RAP_D3"/>
    <property type="match status" value="1"/>
</dbReference>
<dbReference type="GO" id="GO:0050750">
    <property type="term" value="F:low-density lipoprotein particle receptor binding"/>
    <property type="evidence" value="ECO:0007669"/>
    <property type="project" value="InterPro"/>
</dbReference>
<sequence>MGRGRLLSTLCLLALLAVYCHAHNKYSAKANEADKSKPGKAAKPSKKDLTPPKESIFGEVSDFRKLEKPFRMAKLNMLWSKAQLRLTEPKLKSLFSELKIHDKEELTFKKVKSEGKDKDGMMEADMRKRLTGIMSSYDLLEHFEDVNDPSKYRLHKPFNQASDDNLTKKLFKDKKLNKLWDKAEHAGFSAEELQALKEEFQHHQDKLDQFYSLLSEVEKRNPQDDAENTVDETHDKFNEIASVEEINKDPTAKANELRTHHRDLKDSYDRLNRIASKGPKSQDFVEPKVQGLWRIAVESNFSADELASLKTELLHYENRLLKLRHLQAEAALGQQRHGDKKVIGHKSDGEELMEETIKKHARKVEKLHDYLSKRITNKHSEL</sequence>
<keyword evidence="2" id="KW-0732">Signal</keyword>
<organism evidence="6">
    <name type="scientific">Thrips palmi</name>
    <name type="common">Melon thrips</name>
    <dbReference type="NCBI Taxonomy" id="161013"/>
    <lineage>
        <taxon>Eukaryota</taxon>
        <taxon>Metazoa</taxon>
        <taxon>Ecdysozoa</taxon>
        <taxon>Arthropoda</taxon>
        <taxon>Hexapoda</taxon>
        <taxon>Insecta</taxon>
        <taxon>Pterygota</taxon>
        <taxon>Neoptera</taxon>
        <taxon>Paraneoptera</taxon>
        <taxon>Thysanoptera</taxon>
        <taxon>Terebrantia</taxon>
        <taxon>Thripoidea</taxon>
        <taxon>Thripidae</taxon>
        <taxon>Thrips</taxon>
    </lineage>
</organism>
<dbReference type="RefSeq" id="XP_034243706.1">
    <property type="nucleotide sequence ID" value="XM_034387815.1"/>
</dbReference>
<dbReference type="GO" id="GO:0005783">
    <property type="term" value="C:endoplasmic reticulum"/>
    <property type="evidence" value="ECO:0007669"/>
    <property type="project" value="InterPro"/>
</dbReference>
<gene>
    <name evidence="6" type="primary">LOC117646696</name>
</gene>
<name>A0A6P8Z235_THRPL</name>
<evidence type="ECO:0000313" key="5">
    <source>
        <dbReference type="Proteomes" id="UP000515158"/>
    </source>
</evidence>
<dbReference type="PANTHER" id="PTHR16560">
    <property type="entry name" value="ALPHA-2-MACROGLOBULIN RECEPTOR-ASSOCIATED PROTEIN"/>
    <property type="match status" value="1"/>
</dbReference>
<dbReference type="SUPFAM" id="SSF47045">
    <property type="entry name" value="RAP domain-like"/>
    <property type="match status" value="3"/>
</dbReference>
<dbReference type="GO" id="GO:0008201">
    <property type="term" value="F:heparin binding"/>
    <property type="evidence" value="ECO:0007669"/>
    <property type="project" value="InterPro"/>
</dbReference>
<proteinExistence type="predicted"/>
<protein>
    <submittedName>
        <fullName evidence="6">Alpha-2-macroglobulin receptor-associated protein</fullName>
    </submittedName>
</protein>
<dbReference type="InterPro" id="IPR009066">
    <property type="entry name" value="MG_RAP_rcpt_1"/>
</dbReference>
<evidence type="ECO:0000313" key="6">
    <source>
        <dbReference type="RefSeq" id="XP_034243706.1"/>
    </source>
</evidence>
<feature type="domain" description="Alpha-2-macroglobulin receptor-associated protein" evidence="3">
    <location>
        <begin position="40"/>
        <end position="149"/>
    </location>
</feature>
<dbReference type="InterPro" id="IPR038003">
    <property type="entry name" value="A2-macroglobuin_RAP"/>
</dbReference>
<evidence type="ECO:0000256" key="1">
    <source>
        <dbReference type="SAM" id="MobiDB-lite"/>
    </source>
</evidence>
<dbReference type="InterPro" id="IPR010483">
    <property type="entry name" value="Alpha_2_MRAP_C"/>
</dbReference>
<dbReference type="KEGG" id="tpal:117646696"/>
<dbReference type="GO" id="GO:0048259">
    <property type="term" value="P:regulation of receptor-mediated endocytosis"/>
    <property type="evidence" value="ECO:0007669"/>
    <property type="project" value="TreeGrafter"/>
</dbReference>